<comment type="caution">
    <text evidence="7">The sequence shown here is derived from an EMBL/GenBank/DDBJ whole genome shotgun (WGS) entry which is preliminary data.</text>
</comment>
<name>A0A3D9KR87_9BACL</name>
<evidence type="ECO:0000256" key="3">
    <source>
        <dbReference type="ARBA" id="ARBA00022692"/>
    </source>
</evidence>
<dbReference type="InterPro" id="IPR036259">
    <property type="entry name" value="MFS_trans_sf"/>
</dbReference>
<keyword evidence="5 6" id="KW-0472">Membrane</keyword>
<dbReference type="OrthoDB" id="199773at2"/>
<gene>
    <name evidence="7" type="ORF">DFP98_101151</name>
</gene>
<dbReference type="GO" id="GO:0022857">
    <property type="term" value="F:transmembrane transporter activity"/>
    <property type="evidence" value="ECO:0007669"/>
    <property type="project" value="TreeGrafter"/>
</dbReference>
<dbReference type="Gene3D" id="1.20.1250.20">
    <property type="entry name" value="MFS general substrate transporter like domains"/>
    <property type="match status" value="1"/>
</dbReference>
<dbReference type="RefSeq" id="WP_147310111.1">
    <property type="nucleotide sequence ID" value="NZ_QRDZ01000001.1"/>
</dbReference>
<keyword evidence="3 6" id="KW-0812">Transmembrane</keyword>
<evidence type="ECO:0000256" key="2">
    <source>
        <dbReference type="ARBA" id="ARBA00022475"/>
    </source>
</evidence>
<evidence type="ECO:0000313" key="7">
    <source>
        <dbReference type="EMBL" id="RED89180.1"/>
    </source>
</evidence>
<dbReference type="Proteomes" id="UP000256977">
    <property type="component" value="Unassembled WGS sequence"/>
</dbReference>
<proteinExistence type="predicted"/>
<organism evidence="7 8">
    <name type="scientific">Cohnella phaseoli</name>
    <dbReference type="NCBI Taxonomy" id="456490"/>
    <lineage>
        <taxon>Bacteria</taxon>
        <taxon>Bacillati</taxon>
        <taxon>Bacillota</taxon>
        <taxon>Bacilli</taxon>
        <taxon>Bacillales</taxon>
        <taxon>Paenibacillaceae</taxon>
        <taxon>Cohnella</taxon>
    </lineage>
</organism>
<dbReference type="SUPFAM" id="SSF103473">
    <property type="entry name" value="MFS general substrate transporter"/>
    <property type="match status" value="1"/>
</dbReference>
<evidence type="ECO:0000256" key="4">
    <source>
        <dbReference type="ARBA" id="ARBA00022989"/>
    </source>
</evidence>
<keyword evidence="8" id="KW-1185">Reference proteome</keyword>
<feature type="transmembrane region" description="Helical" evidence="6">
    <location>
        <begin position="87"/>
        <end position="107"/>
    </location>
</feature>
<keyword evidence="2" id="KW-1003">Cell membrane</keyword>
<dbReference type="EMBL" id="QRDZ01000001">
    <property type="protein sequence ID" value="RED89180.1"/>
    <property type="molecule type" value="Genomic_DNA"/>
</dbReference>
<feature type="transmembrane region" description="Helical" evidence="6">
    <location>
        <begin position="28"/>
        <end position="46"/>
    </location>
</feature>
<dbReference type="InterPro" id="IPR050189">
    <property type="entry name" value="MFS_Efflux_Transporters"/>
</dbReference>
<keyword evidence="4 6" id="KW-1133">Transmembrane helix</keyword>
<dbReference type="GO" id="GO:0005886">
    <property type="term" value="C:plasma membrane"/>
    <property type="evidence" value="ECO:0007669"/>
    <property type="project" value="UniProtKB-SubCell"/>
</dbReference>
<sequence>MSRSNIGTAHSCVRPAGKLLTNNAIKTVVAFPFALGAVYILLFLFGQFTVPIIVSTLLWGTLSGIGGDIIQYWVVSSAPEAPEFSNGLFLTVGNLGITVGAATGGLFISALGIPYFVFVGFLSLLVSLVFILIRTRIYTPQNRSTNLSAKQISG</sequence>
<reference evidence="7 8" key="1">
    <citation type="submission" date="2018-07" db="EMBL/GenBank/DDBJ databases">
        <title>Genomic Encyclopedia of Type Strains, Phase III (KMG-III): the genomes of soil and plant-associated and newly described type strains.</title>
        <authorList>
            <person name="Whitman W."/>
        </authorList>
    </citation>
    <scope>NUCLEOTIDE SEQUENCE [LARGE SCALE GENOMIC DNA]</scope>
    <source>
        <strain evidence="7 8">CECT 7287</strain>
    </source>
</reference>
<dbReference type="AlphaFoldDB" id="A0A3D9KR87"/>
<feature type="transmembrane region" description="Helical" evidence="6">
    <location>
        <begin position="113"/>
        <end position="133"/>
    </location>
</feature>
<evidence type="ECO:0000313" key="8">
    <source>
        <dbReference type="Proteomes" id="UP000256977"/>
    </source>
</evidence>
<dbReference type="PANTHER" id="PTHR43124">
    <property type="entry name" value="PURINE EFFLUX PUMP PBUE"/>
    <property type="match status" value="1"/>
</dbReference>
<evidence type="ECO:0000256" key="1">
    <source>
        <dbReference type="ARBA" id="ARBA00004651"/>
    </source>
</evidence>
<comment type="subcellular location">
    <subcellularLocation>
        <location evidence="1">Cell membrane</location>
        <topology evidence="1">Multi-pass membrane protein</topology>
    </subcellularLocation>
</comment>
<evidence type="ECO:0000256" key="5">
    <source>
        <dbReference type="ARBA" id="ARBA00023136"/>
    </source>
</evidence>
<dbReference type="PANTHER" id="PTHR43124:SF3">
    <property type="entry name" value="CHLORAMPHENICOL EFFLUX PUMP RV0191"/>
    <property type="match status" value="1"/>
</dbReference>
<evidence type="ECO:0000256" key="6">
    <source>
        <dbReference type="SAM" id="Phobius"/>
    </source>
</evidence>
<feature type="transmembrane region" description="Helical" evidence="6">
    <location>
        <begin position="52"/>
        <end position="75"/>
    </location>
</feature>
<protein>
    <recommendedName>
        <fullName evidence="9">MFS transporter</fullName>
    </recommendedName>
</protein>
<accession>A0A3D9KR87</accession>
<evidence type="ECO:0008006" key="9">
    <source>
        <dbReference type="Google" id="ProtNLM"/>
    </source>
</evidence>